<dbReference type="SUPFAM" id="SSF46689">
    <property type="entry name" value="Homeodomain-like"/>
    <property type="match status" value="1"/>
</dbReference>
<reference evidence="1" key="2">
    <citation type="submission" date="2020-08" db="EMBL/GenBank/DDBJ databases">
        <authorList>
            <person name="Chen M."/>
            <person name="Teng W."/>
            <person name="Zhao L."/>
            <person name="Hu C."/>
            <person name="Zhou Y."/>
            <person name="Han B."/>
            <person name="Song L."/>
            <person name="Shu W."/>
        </authorList>
    </citation>
    <scope>NUCLEOTIDE SEQUENCE</scope>
    <source>
        <strain evidence="1">FACHB-1375</strain>
    </source>
</reference>
<dbReference type="PANTHER" id="PTHR34849">
    <property type="entry name" value="SSL5025 PROTEIN"/>
    <property type="match status" value="1"/>
</dbReference>
<protein>
    <submittedName>
        <fullName evidence="1">DUF433 domain-containing protein</fullName>
    </submittedName>
</protein>
<gene>
    <name evidence="1" type="ORF">H6G03_23730</name>
</gene>
<reference evidence="1" key="1">
    <citation type="journal article" date="2015" name="ISME J.">
        <title>Draft Genome Sequence of Streptomyces incarnatus NRRL8089, which Produces the Nucleoside Antibiotic Sinefungin.</title>
        <authorList>
            <person name="Oshima K."/>
            <person name="Hattori M."/>
            <person name="Shimizu H."/>
            <person name="Fukuda K."/>
            <person name="Nemoto M."/>
            <person name="Inagaki K."/>
            <person name="Tamura T."/>
        </authorList>
    </citation>
    <scope>NUCLEOTIDE SEQUENCE</scope>
    <source>
        <strain evidence="1">FACHB-1375</strain>
    </source>
</reference>
<dbReference type="Pfam" id="PF04255">
    <property type="entry name" value="DUF433"/>
    <property type="match status" value="1"/>
</dbReference>
<dbReference type="AlphaFoldDB" id="A0A926ZJ69"/>
<dbReference type="PANTHER" id="PTHR34849:SF4">
    <property type="entry name" value="SLR1209 PROTEIN"/>
    <property type="match status" value="1"/>
</dbReference>
<name>A0A926ZJ69_9CYAN</name>
<organism evidence="1 2">
    <name type="scientific">Aerosakkonema funiforme FACHB-1375</name>
    <dbReference type="NCBI Taxonomy" id="2949571"/>
    <lineage>
        <taxon>Bacteria</taxon>
        <taxon>Bacillati</taxon>
        <taxon>Cyanobacteriota</taxon>
        <taxon>Cyanophyceae</taxon>
        <taxon>Oscillatoriophycideae</taxon>
        <taxon>Aerosakkonematales</taxon>
        <taxon>Aerosakkonemataceae</taxon>
        <taxon>Aerosakkonema</taxon>
    </lineage>
</organism>
<dbReference type="InterPro" id="IPR036388">
    <property type="entry name" value="WH-like_DNA-bd_sf"/>
</dbReference>
<dbReference type="RefSeq" id="WP_190469659.1">
    <property type="nucleotide sequence ID" value="NZ_JACJPW010000071.1"/>
</dbReference>
<evidence type="ECO:0000313" key="1">
    <source>
        <dbReference type="EMBL" id="MBD2184042.1"/>
    </source>
</evidence>
<dbReference type="InterPro" id="IPR009057">
    <property type="entry name" value="Homeodomain-like_sf"/>
</dbReference>
<proteinExistence type="predicted"/>
<dbReference type="Proteomes" id="UP000641646">
    <property type="component" value="Unassembled WGS sequence"/>
</dbReference>
<sequence length="112" mass="12806">MNFKLVDSLVQLIESLDIEEYALLQDKLQNRIIQKTAGVCGGHACIRQTRIPVWTVISLQQQGADYQEIIRNFPSLTIPDLSAVQAYYENNKVEIDRVIAYHQDDADIEIDD</sequence>
<dbReference type="Gene3D" id="1.10.10.10">
    <property type="entry name" value="Winged helix-like DNA-binding domain superfamily/Winged helix DNA-binding domain"/>
    <property type="match status" value="1"/>
</dbReference>
<evidence type="ECO:0000313" key="2">
    <source>
        <dbReference type="Proteomes" id="UP000641646"/>
    </source>
</evidence>
<keyword evidence="2" id="KW-1185">Reference proteome</keyword>
<dbReference type="InterPro" id="IPR007367">
    <property type="entry name" value="DUF433"/>
</dbReference>
<accession>A0A926ZJ69</accession>
<dbReference type="EMBL" id="JACJPW010000071">
    <property type="protein sequence ID" value="MBD2184042.1"/>
    <property type="molecule type" value="Genomic_DNA"/>
</dbReference>
<comment type="caution">
    <text evidence="1">The sequence shown here is derived from an EMBL/GenBank/DDBJ whole genome shotgun (WGS) entry which is preliminary data.</text>
</comment>